<evidence type="ECO:0000313" key="2">
    <source>
        <dbReference type="Proteomes" id="UP000199323"/>
    </source>
</evidence>
<organism evidence="1 2">
    <name type="scientific">Actinacidiphila alni</name>
    <dbReference type="NCBI Taxonomy" id="380248"/>
    <lineage>
        <taxon>Bacteria</taxon>
        <taxon>Bacillati</taxon>
        <taxon>Actinomycetota</taxon>
        <taxon>Actinomycetes</taxon>
        <taxon>Kitasatosporales</taxon>
        <taxon>Streptomycetaceae</taxon>
        <taxon>Actinacidiphila</taxon>
    </lineage>
</organism>
<gene>
    <name evidence="1" type="ORF">SAMN05216251_108142</name>
</gene>
<proteinExistence type="predicted"/>
<reference evidence="1 2" key="1">
    <citation type="submission" date="2016-10" db="EMBL/GenBank/DDBJ databases">
        <authorList>
            <person name="de Groot N.N."/>
        </authorList>
    </citation>
    <scope>NUCLEOTIDE SEQUENCE [LARGE SCALE GENOMIC DNA]</scope>
    <source>
        <strain evidence="1 2">CGMCC 4.3510</strain>
    </source>
</reference>
<protein>
    <submittedName>
        <fullName evidence="1">Uncharacterized protein</fullName>
    </submittedName>
</protein>
<dbReference type="EMBL" id="FONG01000008">
    <property type="protein sequence ID" value="SFF10082.1"/>
    <property type="molecule type" value="Genomic_DNA"/>
</dbReference>
<dbReference type="AlphaFoldDB" id="A0A1I2FXK6"/>
<name>A0A1I2FXK6_9ACTN</name>
<sequence>MTCSYSSWPVVTHSAATVGGAKVSGTVVTWYGRNRKRPRAVLRAGASVFVESDIFARFLFLLRA</sequence>
<dbReference type="Proteomes" id="UP000199323">
    <property type="component" value="Unassembled WGS sequence"/>
</dbReference>
<keyword evidence="2" id="KW-1185">Reference proteome</keyword>
<accession>A0A1I2FXK6</accession>
<evidence type="ECO:0000313" key="1">
    <source>
        <dbReference type="EMBL" id="SFF10082.1"/>
    </source>
</evidence>